<dbReference type="AlphaFoldDB" id="A0A8D8UGI4"/>
<protein>
    <submittedName>
        <fullName evidence="3">Uncharacterized protein</fullName>
    </submittedName>
</protein>
<dbReference type="EMBL" id="HBUF01341524">
    <property type="protein sequence ID" value="CAG6704212.1"/>
    <property type="molecule type" value="Transcribed_RNA"/>
</dbReference>
<sequence>MAVSKVLSIVLLGLCGAALANPTDTTTGAPTSPGSTTTAYGAPAGGVQDYLSEADKAKICAVNSASSNSTTPASTTTPASSTPASGYPASTTPGLCATAGPADDFCSKLAASVSGTAPCCVAPNVCSFKVAKTTGGSDSTGSTTPGSTTTAGTSTTTTGTSTTGTTGTGTTGTAGTGSTTAGPVITPEPNTAYVSCNTPPAGFQQVKACPSGNTIFVYPAGAGTGSTTTTTEY</sequence>
<feature type="compositionally biased region" description="Gly residues" evidence="1">
    <location>
        <begin position="166"/>
        <end position="175"/>
    </location>
</feature>
<feature type="region of interest" description="Disordered" evidence="1">
    <location>
        <begin position="134"/>
        <end position="186"/>
    </location>
</feature>
<accession>A0A8D8UGI4</accession>
<feature type="region of interest" description="Disordered" evidence="1">
    <location>
        <begin position="65"/>
        <end position="90"/>
    </location>
</feature>
<feature type="chain" id="PRO_5034361161" evidence="2">
    <location>
        <begin position="21"/>
        <end position="233"/>
    </location>
</feature>
<feature type="signal peptide" evidence="2">
    <location>
        <begin position="1"/>
        <end position="20"/>
    </location>
</feature>
<feature type="compositionally biased region" description="Low complexity" evidence="1">
    <location>
        <begin position="134"/>
        <end position="165"/>
    </location>
</feature>
<evidence type="ECO:0000256" key="1">
    <source>
        <dbReference type="SAM" id="MobiDB-lite"/>
    </source>
</evidence>
<proteinExistence type="predicted"/>
<name>A0A8D8UGI4_9HEMI</name>
<keyword evidence="2" id="KW-0732">Signal</keyword>
<reference evidence="3" key="1">
    <citation type="submission" date="2021-05" db="EMBL/GenBank/DDBJ databases">
        <authorList>
            <person name="Alioto T."/>
            <person name="Alioto T."/>
            <person name="Gomez Garrido J."/>
        </authorList>
    </citation>
    <scope>NUCLEOTIDE SEQUENCE</scope>
</reference>
<organism evidence="3">
    <name type="scientific">Cacopsylla melanoneura</name>
    <dbReference type="NCBI Taxonomy" id="428564"/>
    <lineage>
        <taxon>Eukaryota</taxon>
        <taxon>Metazoa</taxon>
        <taxon>Ecdysozoa</taxon>
        <taxon>Arthropoda</taxon>
        <taxon>Hexapoda</taxon>
        <taxon>Insecta</taxon>
        <taxon>Pterygota</taxon>
        <taxon>Neoptera</taxon>
        <taxon>Paraneoptera</taxon>
        <taxon>Hemiptera</taxon>
        <taxon>Sternorrhyncha</taxon>
        <taxon>Psylloidea</taxon>
        <taxon>Psyllidae</taxon>
        <taxon>Psyllinae</taxon>
        <taxon>Cacopsylla</taxon>
    </lineage>
</organism>
<evidence type="ECO:0000313" key="3">
    <source>
        <dbReference type="EMBL" id="CAG6704212.1"/>
    </source>
</evidence>
<evidence type="ECO:0000256" key="2">
    <source>
        <dbReference type="SAM" id="SignalP"/>
    </source>
</evidence>